<dbReference type="Gene3D" id="3.10.530.10">
    <property type="entry name" value="CPE0013-like"/>
    <property type="match status" value="1"/>
</dbReference>
<dbReference type="InterPro" id="IPR036593">
    <property type="entry name" value="CPE0013-like_sf"/>
</dbReference>
<comment type="caution">
    <text evidence="1">The sequence shown here is derived from an EMBL/GenBank/DDBJ whole genome shotgun (WGS) entry which is preliminary data.</text>
</comment>
<dbReference type="AlphaFoldDB" id="U2FK71"/>
<sequence>MFKKELTCIVCPRGCKLTVTKENEQDDLAVSGNFCKRGINYGINEILNPTRQVTSTVRINGAVYKRLPVITDKEIVKGDIFKVMEELNKVTVEAPVKYGDIVIKNILNSDVNIIASRSM</sequence>
<dbReference type="EMBL" id="AFNU02000009">
    <property type="protein sequence ID" value="ERJ11629.1"/>
    <property type="molecule type" value="Genomic_DNA"/>
</dbReference>
<dbReference type="InterPro" id="IPR012460">
    <property type="entry name" value="DUF1667"/>
</dbReference>
<protein>
    <submittedName>
        <fullName evidence="1">Molybdopterin oxidoreductase 4Fe-4S cluster-binding subunit protein</fullName>
    </submittedName>
</protein>
<dbReference type="PANTHER" id="PTHR39450:SF1">
    <property type="entry name" value="DUF1667 DOMAIN-CONTAINING PROTEIN"/>
    <property type="match status" value="1"/>
</dbReference>
<dbReference type="OrthoDB" id="9811531at2"/>
<organism evidence="1 2">
    <name type="scientific">Haloplasma contractile SSD-17B</name>
    <dbReference type="NCBI Taxonomy" id="1033810"/>
    <lineage>
        <taxon>Bacteria</taxon>
        <taxon>Bacillati</taxon>
        <taxon>Mycoplasmatota</taxon>
        <taxon>Mollicutes</taxon>
        <taxon>Haloplasmatales</taxon>
        <taxon>Haloplasmataceae</taxon>
        <taxon>Haloplasma</taxon>
    </lineage>
</organism>
<dbReference type="InParanoid" id="U2FK71"/>
<accession>U2FK71</accession>
<name>U2FK71_9MOLU</name>
<reference evidence="1 2" key="2">
    <citation type="journal article" date="2013" name="PLoS ONE">
        <title>INDIGO - INtegrated Data Warehouse of MIcrobial GenOmes with Examples from the Red Sea Extremophiles.</title>
        <authorList>
            <person name="Alam I."/>
            <person name="Antunes A."/>
            <person name="Kamau A.A."/>
            <person name="Ba Alawi W."/>
            <person name="Kalkatawi M."/>
            <person name="Stingl U."/>
            <person name="Bajic V.B."/>
        </authorList>
    </citation>
    <scope>NUCLEOTIDE SEQUENCE [LARGE SCALE GENOMIC DNA]</scope>
    <source>
        <strain evidence="1 2">SSD-17B</strain>
    </source>
</reference>
<dbReference type="SUPFAM" id="SSF160148">
    <property type="entry name" value="CPE0013-like"/>
    <property type="match status" value="1"/>
</dbReference>
<dbReference type="RefSeq" id="WP_008825432.1">
    <property type="nucleotide sequence ID" value="NZ_AFNU02000009.1"/>
</dbReference>
<dbReference type="PANTHER" id="PTHR39450">
    <property type="entry name" value="MOLYBDOPTERIN OXIDOREDUCTASE, 4FE-4S CLUSTER-BINDING SUBUNIT"/>
    <property type="match status" value="1"/>
</dbReference>
<dbReference type="STRING" id="1033810.HLPCO_002330"/>
<reference evidence="1 2" key="1">
    <citation type="journal article" date="2011" name="J. Bacteriol.">
        <title>Genome sequence of Haloplasma contractile, an unusual contractile bacterium from a deep-sea anoxic brine lake.</title>
        <authorList>
            <person name="Antunes A."/>
            <person name="Alam I."/>
            <person name="El Dorry H."/>
            <person name="Siam R."/>
            <person name="Robertson A."/>
            <person name="Bajic V.B."/>
            <person name="Stingl U."/>
        </authorList>
    </citation>
    <scope>NUCLEOTIDE SEQUENCE [LARGE SCALE GENOMIC DNA]</scope>
    <source>
        <strain evidence="1 2">SSD-17B</strain>
    </source>
</reference>
<keyword evidence="2" id="KW-1185">Reference proteome</keyword>
<dbReference type="Pfam" id="PF07892">
    <property type="entry name" value="DUF1667"/>
    <property type="match status" value="1"/>
</dbReference>
<gene>
    <name evidence="1" type="ORF">HLPCO_002330</name>
</gene>
<evidence type="ECO:0000313" key="1">
    <source>
        <dbReference type="EMBL" id="ERJ11629.1"/>
    </source>
</evidence>
<dbReference type="eggNOG" id="COG3862">
    <property type="taxonomic scope" value="Bacteria"/>
</dbReference>
<dbReference type="Proteomes" id="UP000005707">
    <property type="component" value="Unassembled WGS sequence"/>
</dbReference>
<proteinExistence type="predicted"/>
<evidence type="ECO:0000313" key="2">
    <source>
        <dbReference type="Proteomes" id="UP000005707"/>
    </source>
</evidence>